<keyword evidence="1" id="KW-0472">Membrane</keyword>
<dbReference type="Gene3D" id="2.60.40.10">
    <property type="entry name" value="Immunoglobulins"/>
    <property type="match status" value="1"/>
</dbReference>
<gene>
    <name evidence="3" type="ORF">FYJ60_02005</name>
</gene>
<comment type="caution">
    <text evidence="3">The sequence shown here is derived from an EMBL/GenBank/DDBJ whole genome shotgun (WGS) entry which is preliminary data.</text>
</comment>
<dbReference type="Pfam" id="PF05738">
    <property type="entry name" value="Cna_B"/>
    <property type="match status" value="1"/>
</dbReference>
<evidence type="ECO:0000313" key="4">
    <source>
        <dbReference type="Proteomes" id="UP000466864"/>
    </source>
</evidence>
<feature type="transmembrane region" description="Helical" evidence="1">
    <location>
        <begin position="299"/>
        <end position="319"/>
    </location>
</feature>
<proteinExistence type="predicted"/>
<evidence type="ECO:0000313" key="3">
    <source>
        <dbReference type="EMBL" id="MST81108.1"/>
    </source>
</evidence>
<feature type="domain" description="CNA-B" evidence="2">
    <location>
        <begin position="194"/>
        <end position="277"/>
    </location>
</feature>
<sequence length="332" mass="36435">MFRKEKTGDLHMKKMGTVQRKKMSERVLTLLLAFLCTAALLFSGKPVEAEEAGQNSIRLKSEEEGAAFTLYKAADKQDDGTFVLTKDFAAAGTEVNDLTTDGLANLGAVLSAYIEKNHPQPVSTMKITDGTCQWTGLQDGLYLAVGSLISRDGKLLEFSPVVAYLPYTDNGTKMRDLDSEVKPPAAVPENTQYSVYKVWKDETGAGRPDSVEVSLIQQDASGSTVYDTRVLDKNNNWTYTWKNLPSGYIYKAIENKVPQGYTQTVIRGRAKTIITNTRPSGKNTLTAVASGKLPQTGQLWWPVPVLVAAGLLCLLVGFWKKTGNEKKTGDRH</sequence>
<dbReference type="EMBL" id="VUMV01000001">
    <property type="protein sequence ID" value="MST81108.1"/>
    <property type="molecule type" value="Genomic_DNA"/>
</dbReference>
<reference evidence="3 4" key="1">
    <citation type="submission" date="2019-08" db="EMBL/GenBank/DDBJ databases">
        <title>In-depth cultivation of the pig gut microbiome towards novel bacterial diversity and tailored functional studies.</title>
        <authorList>
            <person name="Wylensek D."/>
            <person name="Hitch T.C.A."/>
            <person name="Clavel T."/>
        </authorList>
    </citation>
    <scope>NUCLEOTIDE SEQUENCE [LARGE SCALE GENOMIC DNA]</scope>
    <source>
        <strain evidence="3 4">Oil+RF-744-WCA-WT-13</strain>
    </source>
</reference>
<keyword evidence="4" id="KW-1185">Reference proteome</keyword>
<protein>
    <submittedName>
        <fullName evidence="3">Cna B-type domain-containing protein</fullName>
    </submittedName>
</protein>
<keyword evidence="1" id="KW-1133">Transmembrane helix</keyword>
<dbReference type="InterPro" id="IPR008454">
    <property type="entry name" value="Collagen-bd_Cna-like_B-typ_dom"/>
</dbReference>
<evidence type="ECO:0000256" key="1">
    <source>
        <dbReference type="SAM" id="Phobius"/>
    </source>
</evidence>
<dbReference type="CDD" id="cd00222">
    <property type="entry name" value="CollagenBindB"/>
    <property type="match status" value="1"/>
</dbReference>
<keyword evidence="1" id="KW-0812">Transmembrane</keyword>
<organism evidence="3 4">
    <name type="scientific">Bilifractor porci</name>
    <dbReference type="NCBI Taxonomy" id="2606636"/>
    <lineage>
        <taxon>Bacteria</taxon>
        <taxon>Bacillati</taxon>
        <taxon>Bacillota</taxon>
        <taxon>Clostridia</taxon>
        <taxon>Lachnospirales</taxon>
        <taxon>Lachnospiraceae</taxon>
        <taxon>Bilifractor</taxon>
    </lineage>
</organism>
<dbReference type="Proteomes" id="UP000466864">
    <property type="component" value="Unassembled WGS sequence"/>
</dbReference>
<evidence type="ECO:0000259" key="2">
    <source>
        <dbReference type="Pfam" id="PF05738"/>
    </source>
</evidence>
<dbReference type="SUPFAM" id="SSF49478">
    <property type="entry name" value="Cna protein B-type domain"/>
    <property type="match status" value="1"/>
</dbReference>
<name>A0A7X2P6G9_9FIRM</name>
<dbReference type="AlphaFoldDB" id="A0A7X2P6G9"/>
<dbReference type="Gene3D" id="2.60.40.1140">
    <property type="entry name" value="Collagen-binding surface protein Cna, B-type domain"/>
    <property type="match status" value="1"/>
</dbReference>
<dbReference type="InterPro" id="IPR013783">
    <property type="entry name" value="Ig-like_fold"/>
</dbReference>
<accession>A0A7X2P6G9</accession>